<feature type="compositionally biased region" description="Basic and acidic residues" evidence="1">
    <location>
        <begin position="62"/>
        <end position="76"/>
    </location>
</feature>
<proteinExistence type="predicted"/>
<reference evidence="2" key="1">
    <citation type="submission" date="2020-05" db="EMBL/GenBank/DDBJ databases">
        <authorList>
            <person name="Chiriac C."/>
            <person name="Salcher M."/>
            <person name="Ghai R."/>
            <person name="Kavagutti S V."/>
        </authorList>
    </citation>
    <scope>NUCLEOTIDE SEQUENCE</scope>
</reference>
<organism evidence="2">
    <name type="scientific">uncultured Caudovirales phage</name>
    <dbReference type="NCBI Taxonomy" id="2100421"/>
    <lineage>
        <taxon>Viruses</taxon>
        <taxon>Duplodnaviria</taxon>
        <taxon>Heunggongvirae</taxon>
        <taxon>Uroviricota</taxon>
        <taxon>Caudoviricetes</taxon>
        <taxon>Peduoviridae</taxon>
        <taxon>Maltschvirus</taxon>
        <taxon>Maltschvirus maltsch</taxon>
    </lineage>
</organism>
<sequence length="83" mass="9341">MSKIKKEISVISGKYTNAQGQAKNRYTRIGSIIETKSGDMLKLDVTPLMEGGWNGWAYINEPKPKDEGFPKDKGFPEDDDMPF</sequence>
<evidence type="ECO:0000313" key="2">
    <source>
        <dbReference type="EMBL" id="CAB4172842.1"/>
    </source>
</evidence>
<evidence type="ECO:0000256" key="1">
    <source>
        <dbReference type="SAM" id="MobiDB-lite"/>
    </source>
</evidence>
<protein>
    <submittedName>
        <fullName evidence="2">Uncharacterized protein</fullName>
    </submittedName>
</protein>
<gene>
    <name evidence="3" type="ORF">UFOVP1024_26</name>
    <name evidence="2" type="ORF">UFOVP949_5</name>
</gene>
<dbReference type="EMBL" id="LR796976">
    <property type="protein sequence ID" value="CAB4178989.1"/>
    <property type="molecule type" value="Genomic_DNA"/>
</dbReference>
<accession>A0A6J5PNT2</accession>
<name>A0A6J5PNT2_9CAUD</name>
<feature type="region of interest" description="Disordered" evidence="1">
    <location>
        <begin position="61"/>
        <end position="83"/>
    </location>
</feature>
<evidence type="ECO:0000313" key="3">
    <source>
        <dbReference type="EMBL" id="CAB4178989.1"/>
    </source>
</evidence>
<dbReference type="EMBL" id="LR796893">
    <property type="protein sequence ID" value="CAB4172842.1"/>
    <property type="molecule type" value="Genomic_DNA"/>
</dbReference>